<keyword evidence="2" id="KW-1185">Reference proteome</keyword>
<proteinExistence type="predicted"/>
<protein>
    <submittedName>
        <fullName evidence="1">DUF1922 domain-containing protein</fullName>
    </submittedName>
</protein>
<dbReference type="EMBL" id="QGMY01000002">
    <property type="protein sequence ID" value="PWR73792.1"/>
    <property type="molecule type" value="Genomic_DNA"/>
</dbReference>
<dbReference type="Gene3D" id="3.90.820.10">
    <property type="entry name" value="Structural Genomics, Unknown Function 30-nov-00 1gh9 Mol_id"/>
    <property type="match status" value="1"/>
</dbReference>
<comment type="caution">
    <text evidence="1">The sequence shown here is derived from an EMBL/GenBank/DDBJ whole genome shotgun (WGS) entry which is preliminary data.</text>
</comment>
<evidence type="ECO:0000313" key="1">
    <source>
        <dbReference type="EMBL" id="PWR73792.1"/>
    </source>
</evidence>
<evidence type="ECO:0000313" key="2">
    <source>
        <dbReference type="Proteomes" id="UP000245657"/>
    </source>
</evidence>
<dbReference type="AlphaFoldDB" id="A0A2V2N0V1"/>
<name>A0A2V2N0V1_9EURY</name>
<reference evidence="1 2" key="1">
    <citation type="submission" date="2018-05" db="EMBL/GenBank/DDBJ databases">
        <title>Draft genome of Methanospirillum lacunae Ki8-1.</title>
        <authorList>
            <person name="Dueholm M.S."/>
            <person name="Nielsen P.H."/>
            <person name="Bakmann L.F."/>
            <person name="Otzen D.E."/>
        </authorList>
    </citation>
    <scope>NUCLEOTIDE SEQUENCE [LARGE SCALE GENOMIC DNA]</scope>
    <source>
        <strain evidence="1 2">Ki8-1</strain>
    </source>
</reference>
<organism evidence="1 2">
    <name type="scientific">Methanospirillum lacunae</name>
    <dbReference type="NCBI Taxonomy" id="668570"/>
    <lineage>
        <taxon>Archaea</taxon>
        <taxon>Methanobacteriati</taxon>
        <taxon>Methanobacteriota</taxon>
        <taxon>Stenosarchaea group</taxon>
        <taxon>Methanomicrobia</taxon>
        <taxon>Methanomicrobiales</taxon>
        <taxon>Methanospirillaceae</taxon>
        <taxon>Methanospirillum</taxon>
    </lineage>
</organism>
<sequence length="90" mass="10482">MFLVIRCGGCSHMMTAPDYRHHMLCPVCGVTTALEGTRVYVTCRERAVAENIAEQLVRIFARRHGKDLTEEELHMLRQRFAAWERQSGWF</sequence>
<gene>
    <name evidence="1" type="ORF">DK846_01080</name>
</gene>
<accession>A0A2V2N0V1</accession>
<dbReference type="Proteomes" id="UP000245657">
    <property type="component" value="Unassembled WGS sequence"/>
</dbReference>